<gene>
    <name evidence="4" type="primary">arfB</name>
    <name evidence="4" type="ORF">ACFOEW_18115</name>
</gene>
<dbReference type="GO" id="GO:0004045">
    <property type="term" value="F:peptidyl-tRNA hydrolase activity"/>
    <property type="evidence" value="ECO:0007669"/>
    <property type="project" value="UniProtKB-EC"/>
</dbReference>
<dbReference type="EMBL" id="JBHRSX010000097">
    <property type="protein sequence ID" value="MFC3203726.1"/>
    <property type="molecule type" value="Genomic_DNA"/>
</dbReference>
<sequence>MIEISSTLAVAESEIELQAIRAQGSGGQNVNKVSSAIHLRFDIHNSSLPDPIKEKLLNCNDSRVNSDGVMIIKAQQFRTQEQNREDAIARLVEWIKENTKVQKKRRPTRVSRAVKARRKDAKQANSQRKQQRQKVRW</sequence>
<feature type="compositionally biased region" description="Basic residues" evidence="2">
    <location>
        <begin position="101"/>
        <end position="120"/>
    </location>
</feature>
<dbReference type="NCBIfam" id="NF006718">
    <property type="entry name" value="PRK09256.1"/>
    <property type="match status" value="1"/>
</dbReference>
<organism evidence="4 5">
    <name type="scientific">Alteromonas oceani</name>
    <dbReference type="NCBI Taxonomy" id="2071609"/>
    <lineage>
        <taxon>Bacteria</taxon>
        <taxon>Pseudomonadati</taxon>
        <taxon>Pseudomonadota</taxon>
        <taxon>Gammaproteobacteria</taxon>
        <taxon>Alteromonadales</taxon>
        <taxon>Alteromonadaceae</taxon>
        <taxon>Alteromonas/Salinimonas group</taxon>
        <taxon>Alteromonas</taxon>
    </lineage>
</organism>
<dbReference type="PANTHER" id="PTHR47814">
    <property type="entry name" value="PEPTIDYL-TRNA HYDROLASE ARFB"/>
    <property type="match status" value="1"/>
</dbReference>
<feature type="domain" description="Prokaryotic-type class I peptide chain release factors" evidence="3">
    <location>
        <begin position="21"/>
        <end position="37"/>
    </location>
</feature>
<feature type="region of interest" description="Disordered" evidence="2">
    <location>
        <begin position="100"/>
        <end position="137"/>
    </location>
</feature>
<evidence type="ECO:0000313" key="5">
    <source>
        <dbReference type="Proteomes" id="UP001595477"/>
    </source>
</evidence>
<dbReference type="EC" id="3.1.1.29" evidence="4"/>
<keyword evidence="4" id="KW-0378">Hydrolase</keyword>
<evidence type="ECO:0000256" key="2">
    <source>
        <dbReference type="SAM" id="MobiDB-lite"/>
    </source>
</evidence>
<dbReference type="Gene3D" id="3.30.160.20">
    <property type="match status" value="1"/>
</dbReference>
<comment type="caution">
    <text evidence="4">The sequence shown here is derived from an EMBL/GenBank/DDBJ whole genome shotgun (WGS) entry which is preliminary data.</text>
</comment>
<evidence type="ECO:0000313" key="4">
    <source>
        <dbReference type="EMBL" id="MFC3203726.1"/>
    </source>
</evidence>
<protein>
    <submittedName>
        <fullName evidence="4">Alternative ribosome rescue aminoacyl-tRNA hydrolase ArfB</fullName>
        <ecNumber evidence="4">3.1.1.29</ecNumber>
    </submittedName>
</protein>
<dbReference type="PANTHER" id="PTHR47814:SF1">
    <property type="entry name" value="PEPTIDYL-TRNA HYDROLASE ARFB"/>
    <property type="match status" value="1"/>
</dbReference>
<dbReference type="SUPFAM" id="SSF75620">
    <property type="entry name" value="Release factor"/>
    <property type="match status" value="1"/>
</dbReference>
<accession>A0ABV7K3X3</accession>
<comment type="similarity">
    <text evidence="1">Belongs to the prokaryotic/mitochondrial release factor family.</text>
</comment>
<evidence type="ECO:0000256" key="1">
    <source>
        <dbReference type="ARBA" id="ARBA00010835"/>
    </source>
</evidence>
<reference evidence="5" key="1">
    <citation type="journal article" date="2019" name="Int. J. Syst. Evol. Microbiol.">
        <title>The Global Catalogue of Microorganisms (GCM) 10K type strain sequencing project: providing services to taxonomists for standard genome sequencing and annotation.</title>
        <authorList>
            <consortium name="The Broad Institute Genomics Platform"/>
            <consortium name="The Broad Institute Genome Sequencing Center for Infectious Disease"/>
            <person name="Wu L."/>
            <person name="Ma J."/>
        </authorList>
    </citation>
    <scope>NUCLEOTIDE SEQUENCE [LARGE SCALE GENOMIC DNA]</scope>
    <source>
        <strain evidence="5">KCTC 52449</strain>
    </source>
</reference>
<dbReference type="Proteomes" id="UP001595477">
    <property type="component" value="Unassembled WGS sequence"/>
</dbReference>
<evidence type="ECO:0000259" key="3">
    <source>
        <dbReference type="PROSITE" id="PS00745"/>
    </source>
</evidence>
<dbReference type="InterPro" id="IPR045853">
    <property type="entry name" value="Pep_chain_release_fac_I_sf"/>
</dbReference>
<proteinExistence type="inferred from homology"/>
<keyword evidence="5" id="KW-1185">Reference proteome</keyword>
<dbReference type="Pfam" id="PF00472">
    <property type="entry name" value="RF-1"/>
    <property type="match status" value="1"/>
</dbReference>
<dbReference type="RefSeq" id="WP_123323637.1">
    <property type="nucleotide sequence ID" value="NZ_JBHRSX010000097.1"/>
</dbReference>
<dbReference type="InterPro" id="IPR000352">
    <property type="entry name" value="Pep_chain_release_fac_I"/>
</dbReference>
<dbReference type="PROSITE" id="PS00745">
    <property type="entry name" value="RF_PROK_I"/>
    <property type="match status" value="1"/>
</dbReference>
<name>A0ABV7K3X3_9ALTE</name>